<keyword evidence="3" id="KW-1185">Reference proteome</keyword>
<feature type="compositionally biased region" description="Basic and acidic residues" evidence="1">
    <location>
        <begin position="43"/>
        <end position="75"/>
    </location>
</feature>
<dbReference type="Proteomes" id="UP000727407">
    <property type="component" value="Unassembled WGS sequence"/>
</dbReference>
<accession>A0A8J4TYQ6</accession>
<evidence type="ECO:0000256" key="1">
    <source>
        <dbReference type="SAM" id="MobiDB-lite"/>
    </source>
</evidence>
<dbReference type="AlphaFoldDB" id="A0A8J4TYQ6"/>
<evidence type="ECO:0000313" key="3">
    <source>
        <dbReference type="Proteomes" id="UP000727407"/>
    </source>
</evidence>
<feature type="non-terminal residue" evidence="2">
    <location>
        <position position="1"/>
    </location>
</feature>
<gene>
    <name evidence="2" type="ORF">DAT39_009336</name>
</gene>
<dbReference type="EMBL" id="QNUK01000123">
    <property type="protein sequence ID" value="KAF5900949.1"/>
    <property type="molecule type" value="Genomic_DNA"/>
</dbReference>
<reference evidence="2" key="1">
    <citation type="submission" date="2020-07" db="EMBL/GenBank/DDBJ databases">
        <title>Clarias magur genome sequencing, assembly and annotation.</title>
        <authorList>
            <person name="Kushwaha B."/>
            <person name="Kumar R."/>
            <person name="Das P."/>
            <person name="Joshi C.G."/>
            <person name="Kumar D."/>
            <person name="Nagpure N.S."/>
            <person name="Pandey M."/>
            <person name="Agarwal S."/>
            <person name="Srivastava S."/>
            <person name="Singh M."/>
            <person name="Sahoo L."/>
            <person name="Jayasankar P."/>
            <person name="Meher P.K."/>
            <person name="Koringa P.G."/>
            <person name="Iquebal M.A."/>
            <person name="Das S.P."/>
            <person name="Bit A."/>
            <person name="Patnaik S."/>
            <person name="Patel N."/>
            <person name="Shah T.M."/>
            <person name="Hinsu A."/>
            <person name="Jena J.K."/>
        </authorList>
    </citation>
    <scope>NUCLEOTIDE SEQUENCE</scope>
    <source>
        <strain evidence="2">CIFAMagur01</strain>
        <tissue evidence="2">Testis</tissue>
    </source>
</reference>
<comment type="caution">
    <text evidence="2">The sequence shown here is derived from an EMBL/GenBank/DDBJ whole genome shotgun (WGS) entry which is preliminary data.</text>
</comment>
<name>A0A8J4TYQ6_CLAMG</name>
<protein>
    <submittedName>
        <fullName evidence="2">Uncharacterized protein</fullName>
    </submittedName>
</protein>
<proteinExistence type="predicted"/>
<feature type="region of interest" description="Disordered" evidence="1">
    <location>
        <begin position="42"/>
        <end position="75"/>
    </location>
</feature>
<feature type="non-terminal residue" evidence="2">
    <location>
        <position position="75"/>
    </location>
</feature>
<organism evidence="2 3">
    <name type="scientific">Clarias magur</name>
    <name type="common">Asian catfish</name>
    <name type="synonym">Macropteronotus magur</name>
    <dbReference type="NCBI Taxonomy" id="1594786"/>
    <lineage>
        <taxon>Eukaryota</taxon>
        <taxon>Metazoa</taxon>
        <taxon>Chordata</taxon>
        <taxon>Craniata</taxon>
        <taxon>Vertebrata</taxon>
        <taxon>Euteleostomi</taxon>
        <taxon>Actinopterygii</taxon>
        <taxon>Neopterygii</taxon>
        <taxon>Teleostei</taxon>
        <taxon>Ostariophysi</taxon>
        <taxon>Siluriformes</taxon>
        <taxon>Clariidae</taxon>
        <taxon>Clarias</taxon>
    </lineage>
</organism>
<sequence>GPIPGDLGHEADGLPIRLRARTHTTGNLGTPVSLICMSLNCGRKPENSEETHQARGEHANSMHTDPRRESNPYYG</sequence>
<evidence type="ECO:0000313" key="2">
    <source>
        <dbReference type="EMBL" id="KAF5900949.1"/>
    </source>
</evidence>